<dbReference type="Pfam" id="PF08241">
    <property type="entry name" value="Methyltransf_11"/>
    <property type="match status" value="1"/>
</dbReference>
<dbReference type="KEGG" id="mmes:MMSR116_12970"/>
<dbReference type="GO" id="GO:0010420">
    <property type="term" value="F:polyprenyldihydroxybenzoate methyltransferase activity"/>
    <property type="evidence" value="ECO:0007669"/>
    <property type="project" value="TreeGrafter"/>
</dbReference>
<dbReference type="PANTHER" id="PTHR43464">
    <property type="entry name" value="METHYLTRANSFERASE"/>
    <property type="match status" value="1"/>
</dbReference>
<dbReference type="GO" id="GO:0032259">
    <property type="term" value="P:methylation"/>
    <property type="evidence" value="ECO:0007669"/>
    <property type="project" value="UniProtKB-KW"/>
</dbReference>
<reference evidence="5 6" key="1">
    <citation type="journal article" date="2012" name="Genet. Mol. Biol.">
        <title>Analysis of 16S rRNA and mxaF genes revealing insights into Methylobacterium niche-specific plant association.</title>
        <authorList>
            <person name="Dourado M.N."/>
            <person name="Andreote F.D."/>
            <person name="Dini-Andreote F."/>
            <person name="Conti R."/>
            <person name="Araujo J.M."/>
            <person name="Araujo W.L."/>
        </authorList>
    </citation>
    <scope>NUCLEOTIDE SEQUENCE [LARGE SCALE GENOMIC DNA]</scope>
    <source>
        <strain evidence="5 6">SR1.6/6</strain>
    </source>
</reference>
<evidence type="ECO:0000259" key="4">
    <source>
        <dbReference type="Pfam" id="PF08241"/>
    </source>
</evidence>
<dbReference type="Gene3D" id="3.40.50.150">
    <property type="entry name" value="Vaccinia Virus protein VP39"/>
    <property type="match status" value="1"/>
</dbReference>
<protein>
    <submittedName>
        <fullName evidence="5">Class I SAM-dependent methyltransferase</fullName>
    </submittedName>
</protein>
<dbReference type="InterPro" id="IPR013216">
    <property type="entry name" value="Methyltransf_11"/>
</dbReference>
<gene>
    <name evidence="5" type="ORF">MMSR116_12970</name>
</gene>
<feature type="domain" description="Methyltransferase type 11" evidence="4">
    <location>
        <begin position="48"/>
        <end position="139"/>
    </location>
</feature>
<evidence type="ECO:0000256" key="2">
    <source>
        <dbReference type="ARBA" id="ARBA00022679"/>
    </source>
</evidence>
<dbReference type="SUPFAM" id="SSF53335">
    <property type="entry name" value="S-adenosyl-L-methionine-dependent methyltransferases"/>
    <property type="match status" value="1"/>
</dbReference>
<dbReference type="AlphaFoldDB" id="A0A6B9FJY9"/>
<sequence>MQTRDNGWEKSASAWISEIGEQGDYGRTYVLDTPMLERVRSRSFGRALDIGCGEGRFCRMLRAEGIVSVGIEPTPTLRDAAIARDPSGTYLAARAETLPFADGAFDLVVSYLTLIDIDGLEADIAEMTRVLRPGGSLLIANLNSFNTAGEWHERDDGSRSFVLDNYMLARSEWVSWRGITIRNWHRPFSAYMKTLLNSGLRLIHFDEPLPTGGDPERVRQHFRAPYFHVMEWQNR</sequence>
<organism evidence="5 6">
    <name type="scientific">Methylobacterium mesophilicum SR1.6/6</name>
    <dbReference type="NCBI Taxonomy" id="908290"/>
    <lineage>
        <taxon>Bacteria</taxon>
        <taxon>Pseudomonadati</taxon>
        <taxon>Pseudomonadota</taxon>
        <taxon>Alphaproteobacteria</taxon>
        <taxon>Hyphomicrobiales</taxon>
        <taxon>Methylobacteriaceae</taxon>
        <taxon>Methylobacterium</taxon>
    </lineage>
</organism>
<dbReference type="CDD" id="cd02440">
    <property type="entry name" value="AdoMet_MTases"/>
    <property type="match status" value="1"/>
</dbReference>
<dbReference type="RefSeq" id="WP_010682751.1">
    <property type="nucleotide sequence ID" value="NZ_CP043538.1"/>
</dbReference>
<name>A0A6B9FJY9_9HYPH</name>
<evidence type="ECO:0000313" key="5">
    <source>
        <dbReference type="EMBL" id="QGY02687.1"/>
    </source>
</evidence>
<keyword evidence="1 5" id="KW-0489">Methyltransferase</keyword>
<dbReference type="PANTHER" id="PTHR43464:SF19">
    <property type="entry name" value="UBIQUINONE BIOSYNTHESIS O-METHYLTRANSFERASE, MITOCHONDRIAL"/>
    <property type="match status" value="1"/>
</dbReference>
<accession>A0A6B9FJY9</accession>
<evidence type="ECO:0000256" key="1">
    <source>
        <dbReference type="ARBA" id="ARBA00022603"/>
    </source>
</evidence>
<keyword evidence="3" id="KW-0949">S-adenosyl-L-methionine</keyword>
<dbReference type="EMBL" id="CP043538">
    <property type="protein sequence ID" value="QGY02687.1"/>
    <property type="molecule type" value="Genomic_DNA"/>
</dbReference>
<keyword evidence="2 5" id="KW-0808">Transferase</keyword>
<dbReference type="InterPro" id="IPR029063">
    <property type="entry name" value="SAM-dependent_MTases_sf"/>
</dbReference>
<reference evidence="5 6" key="2">
    <citation type="journal article" date="2013" name="Genome Announc.">
        <title>Draft Genome Sequence of Methylobacterium mesophilicum Strain SR1.6/6, Isolated from Citrus sinensis.</title>
        <authorList>
            <person name="Marinho Almeida D."/>
            <person name="Dini-Andreote F."/>
            <person name="Camargo Neves A.A."/>
            <person name="Juca Ramos R.T."/>
            <person name="Andreote F.D."/>
            <person name="Carneiro A.R."/>
            <person name="Oliveira de Souza Lima A."/>
            <person name="Caracciolo Gomes de Sa P.H."/>
            <person name="Ribeiro Barbosa M.S."/>
            <person name="Araujo W.L."/>
            <person name="Silva A."/>
        </authorList>
    </citation>
    <scope>NUCLEOTIDE SEQUENCE [LARGE SCALE GENOMIC DNA]</scope>
    <source>
        <strain evidence="5 6">SR1.6/6</strain>
    </source>
</reference>
<evidence type="ECO:0000313" key="6">
    <source>
        <dbReference type="Proteomes" id="UP000012488"/>
    </source>
</evidence>
<dbReference type="OrthoDB" id="5517736at2"/>
<evidence type="ECO:0000256" key="3">
    <source>
        <dbReference type="ARBA" id="ARBA00022691"/>
    </source>
</evidence>
<proteinExistence type="predicted"/>
<dbReference type="Proteomes" id="UP000012488">
    <property type="component" value="Chromosome"/>
</dbReference>